<protein>
    <submittedName>
        <fullName evidence="1">CRISPR-associated protein</fullName>
    </submittedName>
</protein>
<dbReference type="SUPFAM" id="SSF52980">
    <property type="entry name" value="Restriction endonuclease-like"/>
    <property type="match status" value="1"/>
</dbReference>
<proteinExistence type="predicted"/>
<name>A0ABX8BQW2_9ACTN</name>
<accession>A0ABX8BQW2</accession>
<evidence type="ECO:0000313" key="1">
    <source>
        <dbReference type="EMBL" id="QUX24615.1"/>
    </source>
</evidence>
<organism evidence="1 2">
    <name type="scientific">Nocardiopsis changdeensis</name>
    <dbReference type="NCBI Taxonomy" id="2831969"/>
    <lineage>
        <taxon>Bacteria</taxon>
        <taxon>Bacillati</taxon>
        <taxon>Actinomycetota</taxon>
        <taxon>Actinomycetes</taxon>
        <taxon>Streptosporangiales</taxon>
        <taxon>Nocardiopsidaceae</taxon>
        <taxon>Nocardiopsis</taxon>
    </lineage>
</organism>
<gene>
    <name evidence="1" type="ORF">KGD84_10300</name>
</gene>
<sequence>MDTPRVAVVLVGRNPTPALLSSLTLPADRIVLLSSDGTRALAERTAAALARLAPDRTVRVEGVGPDPHDPAGVAAALERIHREHGTAPRHLDYTGGTKVMSVAAALYRDGGAADPEAAAPRCHYLDPASDLLRPVDPGDPPLPVSDDGIDLGVLAGVHGARWLSDRDPATVGTALRGGARALREAFPGLHPTEVRGVVGEADVLRHLRRITRGREGVEVLGPRRVADPRHPADSIADFDALVRFRHRVLCVEVKSGAEEVVARAGWTVAKARRVFGNVAKVLFVHTGPAVPGLRDRIAGHGPALSSSQVQVWSLDDLRARLTDAETLRRVFFPGQAAAAPAAAAPAVPVRGTEPPARPAVPPAPPAPVCAVTAASAAPILVTALGSSRLGLLSAVHVHRPERALLLSSRQGVRAGVREAAARALYAAEHPGEPVPDADGLRASGHRDRIRFAADPVDGSSAGAVADAAHAWIAGMRAEDPGRPVVVDVTTGTKAMSLGLALAARRSGACVACQVVRDRKVVCLTHGGAAVQGRAVVDWSLVLDGYAPLAGPLADAVCPRGAAQVDVPLVAAAAEHLVRAASGPVGLWVDRSLADPETADTARERPALVLTFDDRALGLAAPAWSRPVRSGAVRRVSRGAWAQSVSAATGHLNLRCDVAGKVMALTRPGGDVGRAAELVAWITQEEPEEAGEHGGGGWGFGDPQRPVLVVADPAAPPRLWDTDASTM</sequence>
<dbReference type="RefSeq" id="WP_220560044.1">
    <property type="nucleotide sequence ID" value="NZ_CP074133.1"/>
</dbReference>
<reference evidence="1 2" key="1">
    <citation type="submission" date="2021-05" db="EMBL/GenBank/DDBJ databases">
        <title>Direct Submission.</title>
        <authorList>
            <person name="Li K."/>
            <person name="Gao J."/>
        </authorList>
    </citation>
    <scope>NUCLEOTIDE SEQUENCE [LARGE SCALE GENOMIC DNA]</scope>
    <source>
        <strain evidence="1 2">Mg02</strain>
    </source>
</reference>
<dbReference type="EMBL" id="CP074133">
    <property type="protein sequence ID" value="QUX24615.1"/>
    <property type="molecule type" value="Genomic_DNA"/>
</dbReference>
<keyword evidence="2" id="KW-1185">Reference proteome</keyword>
<evidence type="ECO:0000313" key="2">
    <source>
        <dbReference type="Proteomes" id="UP000676079"/>
    </source>
</evidence>
<dbReference type="Gene3D" id="3.40.50.10770">
    <property type="entry name" value="Hypothetical protein VC1899 like domain (Restriction endonuclease-like)"/>
    <property type="match status" value="1"/>
</dbReference>
<dbReference type="Proteomes" id="UP000676079">
    <property type="component" value="Chromosome"/>
</dbReference>
<dbReference type="InterPro" id="IPR011335">
    <property type="entry name" value="Restrct_endonuc-II-like"/>
</dbReference>